<dbReference type="InterPro" id="IPR041698">
    <property type="entry name" value="Methyltransf_25"/>
</dbReference>
<evidence type="ECO:0000256" key="1">
    <source>
        <dbReference type="ARBA" id="ARBA00022603"/>
    </source>
</evidence>
<keyword evidence="5" id="KW-1185">Reference proteome</keyword>
<accession>A0AAE0LPM3</accession>
<dbReference type="InterPro" id="IPR023149">
    <property type="entry name" value="Trans_acon_MeTrfase_C"/>
</dbReference>
<reference evidence="4" key="2">
    <citation type="submission" date="2023-06" db="EMBL/GenBank/DDBJ databases">
        <authorList>
            <consortium name="Lawrence Berkeley National Laboratory"/>
            <person name="Haridas S."/>
            <person name="Hensen N."/>
            <person name="Bonometti L."/>
            <person name="Westerberg I."/>
            <person name="Brannstrom I.O."/>
            <person name="Guillou S."/>
            <person name="Cros-Aarteil S."/>
            <person name="Calhoun S."/>
            <person name="Kuo A."/>
            <person name="Mondo S."/>
            <person name="Pangilinan J."/>
            <person name="Riley R."/>
            <person name="Labutti K."/>
            <person name="Andreopoulos B."/>
            <person name="Lipzen A."/>
            <person name="Chen C."/>
            <person name="Yanf M."/>
            <person name="Daum C."/>
            <person name="Ng V."/>
            <person name="Clum A."/>
            <person name="Steindorff A."/>
            <person name="Ohm R."/>
            <person name="Martin F."/>
            <person name="Silar P."/>
            <person name="Natvig D."/>
            <person name="Lalanne C."/>
            <person name="Gautier V."/>
            <person name="Ament-Velasquez S.L."/>
            <person name="Kruys A."/>
            <person name="Hutchinson M.I."/>
            <person name="Powell A.J."/>
            <person name="Barry K."/>
            <person name="Miller A.N."/>
            <person name="Grigoriev I.V."/>
            <person name="Debuchy R."/>
            <person name="Gladieux P."/>
            <person name="Thoren M.H."/>
            <person name="Johannesson H."/>
        </authorList>
    </citation>
    <scope>NUCLEOTIDE SEQUENCE</scope>
    <source>
        <strain evidence="4">CBS 168.71</strain>
    </source>
</reference>
<evidence type="ECO:0000256" key="2">
    <source>
        <dbReference type="ARBA" id="ARBA00022679"/>
    </source>
</evidence>
<feature type="domain" description="Methyltransferase" evidence="3">
    <location>
        <begin position="45"/>
        <end position="136"/>
    </location>
</feature>
<comment type="caution">
    <text evidence="4">The sequence shown here is derived from an EMBL/GenBank/DDBJ whole genome shotgun (WGS) entry which is preliminary data.</text>
</comment>
<dbReference type="GeneID" id="87837697"/>
<keyword evidence="2" id="KW-0808">Transferase</keyword>
<dbReference type="PANTHER" id="PTHR43861:SF1">
    <property type="entry name" value="TRANS-ACONITATE 2-METHYLTRANSFERASE"/>
    <property type="match status" value="1"/>
</dbReference>
<proteinExistence type="predicted"/>
<evidence type="ECO:0000313" key="5">
    <source>
        <dbReference type="Proteomes" id="UP001278766"/>
    </source>
</evidence>
<keyword evidence="1 4" id="KW-0489">Methyltransferase</keyword>
<gene>
    <name evidence="4" type="ORF">B0H64DRAFT_326625</name>
</gene>
<dbReference type="Gene3D" id="3.40.50.150">
    <property type="entry name" value="Vaccinia Virus protein VP39"/>
    <property type="match status" value="1"/>
</dbReference>
<dbReference type="GO" id="GO:0030798">
    <property type="term" value="F:trans-aconitate 2-methyltransferase activity"/>
    <property type="evidence" value="ECO:0007669"/>
    <property type="project" value="InterPro"/>
</dbReference>
<dbReference type="GO" id="GO:0032259">
    <property type="term" value="P:methylation"/>
    <property type="evidence" value="ECO:0007669"/>
    <property type="project" value="UniProtKB-KW"/>
</dbReference>
<dbReference type="PANTHER" id="PTHR43861">
    <property type="entry name" value="TRANS-ACONITATE 2-METHYLTRANSFERASE-RELATED"/>
    <property type="match status" value="1"/>
</dbReference>
<dbReference type="SUPFAM" id="SSF53335">
    <property type="entry name" value="S-adenosyl-L-methionine-dependent methyltransferases"/>
    <property type="match status" value="1"/>
</dbReference>
<evidence type="ECO:0000259" key="3">
    <source>
        <dbReference type="Pfam" id="PF13649"/>
    </source>
</evidence>
<name>A0AAE0LPM3_9PEZI</name>
<dbReference type="EMBL" id="JAUEPN010000006">
    <property type="protein sequence ID" value="KAK3293176.1"/>
    <property type="molecule type" value="Genomic_DNA"/>
</dbReference>
<dbReference type="CDD" id="cd02440">
    <property type="entry name" value="AdoMet_MTases"/>
    <property type="match status" value="1"/>
</dbReference>
<reference evidence="4" key="1">
    <citation type="journal article" date="2023" name="Mol. Phylogenet. Evol.">
        <title>Genome-scale phylogeny and comparative genomics of the fungal order Sordariales.</title>
        <authorList>
            <person name="Hensen N."/>
            <person name="Bonometti L."/>
            <person name="Westerberg I."/>
            <person name="Brannstrom I.O."/>
            <person name="Guillou S."/>
            <person name="Cros-Aarteil S."/>
            <person name="Calhoun S."/>
            <person name="Haridas S."/>
            <person name="Kuo A."/>
            <person name="Mondo S."/>
            <person name="Pangilinan J."/>
            <person name="Riley R."/>
            <person name="LaButti K."/>
            <person name="Andreopoulos B."/>
            <person name="Lipzen A."/>
            <person name="Chen C."/>
            <person name="Yan M."/>
            <person name="Daum C."/>
            <person name="Ng V."/>
            <person name="Clum A."/>
            <person name="Steindorff A."/>
            <person name="Ohm R.A."/>
            <person name="Martin F."/>
            <person name="Silar P."/>
            <person name="Natvig D.O."/>
            <person name="Lalanne C."/>
            <person name="Gautier V."/>
            <person name="Ament-Velasquez S.L."/>
            <person name="Kruys A."/>
            <person name="Hutchinson M.I."/>
            <person name="Powell A.J."/>
            <person name="Barry K."/>
            <person name="Miller A.N."/>
            <person name="Grigoriev I.V."/>
            <person name="Debuchy R."/>
            <person name="Gladieux P."/>
            <person name="Hiltunen Thoren M."/>
            <person name="Johannesson H."/>
        </authorList>
    </citation>
    <scope>NUCLEOTIDE SEQUENCE</scope>
    <source>
        <strain evidence="4">CBS 168.71</strain>
    </source>
</reference>
<dbReference type="Gene3D" id="1.10.150.290">
    <property type="entry name" value="S-adenosyl-L-methionine-dependent methyltransferases"/>
    <property type="match status" value="1"/>
</dbReference>
<dbReference type="Pfam" id="PF13649">
    <property type="entry name" value="Methyltransf_25"/>
    <property type="match status" value="1"/>
</dbReference>
<sequence length="278" mass="30875">MSTSPPKPQANDWSPDQYLLFRDARNRPIHDLITFLGPSYSPTSIIDLGCGPGNSTEILATRFPHATSISGVDASPAMLAKARSTLPNTPFTQANLQTYTPPSGTDLLFSNAVLHWLRHADRLATLTRLLHTQRPGTGVLAFQVPDNHAEPSHRAMRETAAAPGPWRQYFADLPPEQRPDLDPIESVIEYYDLLKPLCRAVETWTTRYVHVLGEGHAGIVEWVRGTGLQPFLGVLPVEGGVREAFLGEYKRRLERAYPVAGDGSVLLEYPRRFVVAFR</sequence>
<organism evidence="4 5">
    <name type="scientific">Chaetomium fimeti</name>
    <dbReference type="NCBI Taxonomy" id="1854472"/>
    <lineage>
        <taxon>Eukaryota</taxon>
        <taxon>Fungi</taxon>
        <taxon>Dikarya</taxon>
        <taxon>Ascomycota</taxon>
        <taxon>Pezizomycotina</taxon>
        <taxon>Sordariomycetes</taxon>
        <taxon>Sordariomycetidae</taxon>
        <taxon>Sordariales</taxon>
        <taxon>Chaetomiaceae</taxon>
        <taxon>Chaetomium</taxon>
    </lineage>
</organism>
<evidence type="ECO:0000313" key="4">
    <source>
        <dbReference type="EMBL" id="KAK3293176.1"/>
    </source>
</evidence>
<dbReference type="Proteomes" id="UP001278766">
    <property type="component" value="Unassembled WGS sequence"/>
</dbReference>
<dbReference type="RefSeq" id="XP_062656690.1">
    <property type="nucleotide sequence ID" value="XM_062800749.1"/>
</dbReference>
<dbReference type="AlphaFoldDB" id="A0AAE0LPM3"/>
<dbReference type="InterPro" id="IPR029063">
    <property type="entry name" value="SAM-dependent_MTases_sf"/>
</dbReference>
<protein>
    <submittedName>
        <fullName evidence="4">S-adenosyl-L-methionine-dependent methyltransferase</fullName>
    </submittedName>
</protein>